<evidence type="ECO:0000256" key="1">
    <source>
        <dbReference type="SAM" id="MobiDB-lite"/>
    </source>
</evidence>
<proteinExistence type="predicted"/>
<evidence type="ECO:0000313" key="2">
    <source>
        <dbReference type="EMBL" id="GBP29630.1"/>
    </source>
</evidence>
<comment type="caution">
    <text evidence="2">The sequence shown here is derived from an EMBL/GenBank/DDBJ whole genome shotgun (WGS) entry which is preliminary data.</text>
</comment>
<accession>A0A4C1UTT2</accession>
<feature type="region of interest" description="Disordered" evidence="1">
    <location>
        <begin position="1"/>
        <end position="37"/>
    </location>
</feature>
<sequence length="135" mass="14437">MNTRNTGGVDSALRSFRKGQNSNGGGSGSSKGLGENKIFNGGGVGTATLTHWMKPITGKRKTESMFKHEFCFAGETLLDEVAGAYPSAAKKISELLTQVAYLMPSMPVQNEPERGAGDHCGHRMISLSYVKVRLS</sequence>
<dbReference type="AlphaFoldDB" id="A0A4C1UTT2"/>
<feature type="compositionally biased region" description="Gly residues" evidence="1">
    <location>
        <begin position="22"/>
        <end position="31"/>
    </location>
</feature>
<reference evidence="2 3" key="1">
    <citation type="journal article" date="2019" name="Commun. Biol.">
        <title>The bagworm genome reveals a unique fibroin gene that provides high tensile strength.</title>
        <authorList>
            <person name="Kono N."/>
            <person name="Nakamura H."/>
            <person name="Ohtoshi R."/>
            <person name="Tomita M."/>
            <person name="Numata K."/>
            <person name="Arakawa K."/>
        </authorList>
    </citation>
    <scope>NUCLEOTIDE SEQUENCE [LARGE SCALE GENOMIC DNA]</scope>
</reference>
<organism evidence="2 3">
    <name type="scientific">Eumeta variegata</name>
    <name type="common">Bagworm moth</name>
    <name type="synonym">Eumeta japonica</name>
    <dbReference type="NCBI Taxonomy" id="151549"/>
    <lineage>
        <taxon>Eukaryota</taxon>
        <taxon>Metazoa</taxon>
        <taxon>Ecdysozoa</taxon>
        <taxon>Arthropoda</taxon>
        <taxon>Hexapoda</taxon>
        <taxon>Insecta</taxon>
        <taxon>Pterygota</taxon>
        <taxon>Neoptera</taxon>
        <taxon>Endopterygota</taxon>
        <taxon>Lepidoptera</taxon>
        <taxon>Glossata</taxon>
        <taxon>Ditrysia</taxon>
        <taxon>Tineoidea</taxon>
        <taxon>Psychidae</taxon>
        <taxon>Oiketicinae</taxon>
        <taxon>Eumeta</taxon>
    </lineage>
</organism>
<dbReference type="Proteomes" id="UP000299102">
    <property type="component" value="Unassembled WGS sequence"/>
</dbReference>
<dbReference type="EMBL" id="BGZK01000222">
    <property type="protein sequence ID" value="GBP29630.1"/>
    <property type="molecule type" value="Genomic_DNA"/>
</dbReference>
<keyword evidence="3" id="KW-1185">Reference proteome</keyword>
<evidence type="ECO:0000313" key="3">
    <source>
        <dbReference type="Proteomes" id="UP000299102"/>
    </source>
</evidence>
<gene>
    <name evidence="2" type="ORF">EVAR_79179_1</name>
</gene>
<protein>
    <submittedName>
        <fullName evidence="2">Uncharacterized protein</fullName>
    </submittedName>
</protein>
<name>A0A4C1UTT2_EUMVA</name>